<gene>
    <name evidence="1" type="ORF">BU23DRAFT_293118</name>
</gene>
<reference evidence="1" key="1">
    <citation type="journal article" date="2020" name="Stud. Mycol.">
        <title>101 Dothideomycetes genomes: a test case for predicting lifestyles and emergence of pathogens.</title>
        <authorList>
            <person name="Haridas S."/>
            <person name="Albert R."/>
            <person name="Binder M."/>
            <person name="Bloem J."/>
            <person name="Labutti K."/>
            <person name="Salamov A."/>
            <person name="Andreopoulos B."/>
            <person name="Baker S."/>
            <person name="Barry K."/>
            <person name="Bills G."/>
            <person name="Bluhm B."/>
            <person name="Cannon C."/>
            <person name="Castanera R."/>
            <person name="Culley D."/>
            <person name="Daum C."/>
            <person name="Ezra D."/>
            <person name="Gonzalez J."/>
            <person name="Henrissat B."/>
            <person name="Kuo A."/>
            <person name="Liang C."/>
            <person name="Lipzen A."/>
            <person name="Lutzoni F."/>
            <person name="Magnuson J."/>
            <person name="Mondo S."/>
            <person name="Nolan M."/>
            <person name="Ohm R."/>
            <person name="Pangilinan J."/>
            <person name="Park H.-J."/>
            <person name="Ramirez L."/>
            <person name="Alfaro M."/>
            <person name="Sun H."/>
            <person name="Tritt A."/>
            <person name="Yoshinaga Y."/>
            <person name="Zwiers L.-H."/>
            <person name="Turgeon B."/>
            <person name="Goodwin S."/>
            <person name="Spatafora J."/>
            <person name="Crous P."/>
            <person name="Grigoriev I."/>
        </authorList>
    </citation>
    <scope>NUCLEOTIDE SEQUENCE</scope>
    <source>
        <strain evidence="1">CBS 107.79</strain>
    </source>
</reference>
<dbReference type="EMBL" id="ML976734">
    <property type="protein sequence ID" value="KAF1967282.1"/>
    <property type="molecule type" value="Genomic_DNA"/>
</dbReference>
<dbReference type="AlphaFoldDB" id="A0A6A5UU65"/>
<dbReference type="Proteomes" id="UP000800036">
    <property type="component" value="Unassembled WGS sequence"/>
</dbReference>
<accession>A0A6A5UU65</accession>
<proteinExistence type="predicted"/>
<evidence type="ECO:0000313" key="1">
    <source>
        <dbReference type="EMBL" id="KAF1967282.1"/>
    </source>
</evidence>
<keyword evidence="2" id="KW-1185">Reference proteome</keyword>
<evidence type="ECO:0000313" key="2">
    <source>
        <dbReference type="Proteomes" id="UP000800036"/>
    </source>
</evidence>
<name>A0A6A5UU65_9PLEO</name>
<protein>
    <submittedName>
        <fullName evidence="1">Uncharacterized protein</fullName>
    </submittedName>
</protein>
<sequence length="93" mass="10985">MQMDLQDIQEFDARDRYGVRHSWRGTASPGQQYFINQGREAKRKRSRRAKEEDITNFTDNNLIHKVADSLGHVRTLRRVVSKIRRTSQVRSTL</sequence>
<organism evidence="1 2">
    <name type="scientific">Bimuria novae-zelandiae CBS 107.79</name>
    <dbReference type="NCBI Taxonomy" id="1447943"/>
    <lineage>
        <taxon>Eukaryota</taxon>
        <taxon>Fungi</taxon>
        <taxon>Dikarya</taxon>
        <taxon>Ascomycota</taxon>
        <taxon>Pezizomycotina</taxon>
        <taxon>Dothideomycetes</taxon>
        <taxon>Pleosporomycetidae</taxon>
        <taxon>Pleosporales</taxon>
        <taxon>Massarineae</taxon>
        <taxon>Didymosphaeriaceae</taxon>
        <taxon>Bimuria</taxon>
    </lineage>
</organism>